<reference evidence="6 7" key="1">
    <citation type="submission" date="2020-07" db="EMBL/GenBank/DDBJ databases">
        <title>Genomic Encyclopedia of Type Strains, Phase IV (KMG-V): Genome sequencing to study the core and pangenomes of soil and plant-associated prokaryotes.</title>
        <authorList>
            <person name="Whitman W."/>
        </authorList>
    </citation>
    <scope>NUCLEOTIDE SEQUENCE [LARGE SCALE GENOMIC DNA]</scope>
    <source>
        <strain evidence="6 7">SAS40</strain>
    </source>
</reference>
<dbReference type="InterPro" id="IPR039420">
    <property type="entry name" value="WalR-like"/>
</dbReference>
<protein>
    <submittedName>
        <fullName evidence="6">DNA-binding NarL/FixJ family response regulator</fullName>
    </submittedName>
</protein>
<evidence type="ECO:0000313" key="6">
    <source>
        <dbReference type="EMBL" id="NYE82945.1"/>
    </source>
</evidence>
<dbReference type="InterPro" id="IPR016032">
    <property type="entry name" value="Sig_transdc_resp-reg_C-effctor"/>
</dbReference>
<evidence type="ECO:0000256" key="1">
    <source>
        <dbReference type="ARBA" id="ARBA00022553"/>
    </source>
</evidence>
<dbReference type="GO" id="GO:0006355">
    <property type="term" value="P:regulation of DNA-templated transcription"/>
    <property type="evidence" value="ECO:0007669"/>
    <property type="project" value="InterPro"/>
</dbReference>
<proteinExistence type="predicted"/>
<organism evidence="6 7">
    <name type="scientific">Pigmentiphaga litoralis</name>
    <dbReference type="NCBI Taxonomy" id="516702"/>
    <lineage>
        <taxon>Bacteria</taxon>
        <taxon>Pseudomonadati</taxon>
        <taxon>Pseudomonadota</taxon>
        <taxon>Betaproteobacteria</taxon>
        <taxon>Burkholderiales</taxon>
        <taxon>Alcaligenaceae</taxon>
        <taxon>Pigmentiphaga</taxon>
    </lineage>
</organism>
<dbReference type="SUPFAM" id="SSF52172">
    <property type="entry name" value="CheY-like"/>
    <property type="match status" value="1"/>
</dbReference>
<evidence type="ECO:0000259" key="4">
    <source>
        <dbReference type="PROSITE" id="PS50043"/>
    </source>
</evidence>
<comment type="caution">
    <text evidence="6">The sequence shown here is derived from an EMBL/GenBank/DDBJ whole genome shotgun (WGS) entry which is preliminary data.</text>
</comment>
<evidence type="ECO:0000256" key="3">
    <source>
        <dbReference type="PROSITE-ProRule" id="PRU00169"/>
    </source>
</evidence>
<dbReference type="PANTHER" id="PTHR43214:SF42">
    <property type="entry name" value="TRANSCRIPTIONAL REGULATORY PROTEIN DESR"/>
    <property type="match status" value="1"/>
</dbReference>
<dbReference type="RefSeq" id="WP_179586223.1">
    <property type="nucleotide sequence ID" value="NZ_JACBYR010000001.1"/>
</dbReference>
<evidence type="ECO:0000259" key="5">
    <source>
        <dbReference type="PROSITE" id="PS50110"/>
    </source>
</evidence>
<dbReference type="GO" id="GO:0003677">
    <property type="term" value="F:DNA binding"/>
    <property type="evidence" value="ECO:0007669"/>
    <property type="project" value="UniProtKB-KW"/>
</dbReference>
<dbReference type="InterPro" id="IPR001789">
    <property type="entry name" value="Sig_transdc_resp-reg_receiver"/>
</dbReference>
<dbReference type="PANTHER" id="PTHR43214">
    <property type="entry name" value="TWO-COMPONENT RESPONSE REGULATOR"/>
    <property type="match status" value="1"/>
</dbReference>
<dbReference type="GO" id="GO:0000160">
    <property type="term" value="P:phosphorelay signal transduction system"/>
    <property type="evidence" value="ECO:0007669"/>
    <property type="project" value="InterPro"/>
</dbReference>
<dbReference type="AlphaFoldDB" id="A0A7Y9IUA3"/>
<dbReference type="SUPFAM" id="SSF46894">
    <property type="entry name" value="C-terminal effector domain of the bipartite response regulators"/>
    <property type="match status" value="1"/>
</dbReference>
<dbReference type="Proteomes" id="UP000542125">
    <property type="component" value="Unassembled WGS sequence"/>
</dbReference>
<keyword evidence="7" id="KW-1185">Reference proteome</keyword>
<dbReference type="CDD" id="cd06170">
    <property type="entry name" value="LuxR_C_like"/>
    <property type="match status" value="1"/>
</dbReference>
<evidence type="ECO:0000313" key="7">
    <source>
        <dbReference type="Proteomes" id="UP000542125"/>
    </source>
</evidence>
<keyword evidence="1 3" id="KW-0597">Phosphoprotein</keyword>
<feature type="domain" description="HTH luxR-type" evidence="4">
    <location>
        <begin position="142"/>
        <end position="207"/>
    </location>
</feature>
<feature type="domain" description="Response regulatory" evidence="5">
    <location>
        <begin position="3"/>
        <end position="119"/>
    </location>
</feature>
<dbReference type="PRINTS" id="PR00038">
    <property type="entry name" value="HTHLUXR"/>
</dbReference>
<evidence type="ECO:0000256" key="2">
    <source>
        <dbReference type="ARBA" id="ARBA00023125"/>
    </source>
</evidence>
<dbReference type="PROSITE" id="PS00622">
    <property type="entry name" value="HTH_LUXR_1"/>
    <property type="match status" value="1"/>
</dbReference>
<dbReference type="Gene3D" id="3.40.50.2300">
    <property type="match status" value="1"/>
</dbReference>
<gene>
    <name evidence="6" type="ORF">FHW18_002216</name>
</gene>
<sequence>MIRLLMCDDHQIIRQGLKQILADTADIDVAAECDNGTEAIRLAREGAFDVVLLDIAMPQRDGLDVLIQLKREFPKLPVLMLSTYPDRQYAARCFKLGAAGYLNKSAAPQQLTDAIRKAAAGGVVVSASQAETMAMDMARAAHDVPHEALSHREYQVFQLIASGESVGQIAERLALSPNTVSTYRSRIMEKTGARNDVGIALYAVKHQLVAV</sequence>
<dbReference type="InterPro" id="IPR011006">
    <property type="entry name" value="CheY-like_superfamily"/>
</dbReference>
<dbReference type="SMART" id="SM00421">
    <property type="entry name" value="HTH_LUXR"/>
    <property type="match status" value="1"/>
</dbReference>
<dbReference type="InterPro" id="IPR000792">
    <property type="entry name" value="Tscrpt_reg_LuxR_C"/>
</dbReference>
<keyword evidence="2 6" id="KW-0238">DNA-binding</keyword>
<name>A0A7Y9IUA3_9BURK</name>
<dbReference type="PROSITE" id="PS50043">
    <property type="entry name" value="HTH_LUXR_2"/>
    <property type="match status" value="1"/>
</dbReference>
<dbReference type="Pfam" id="PF00196">
    <property type="entry name" value="GerE"/>
    <property type="match status" value="1"/>
</dbReference>
<dbReference type="InterPro" id="IPR058245">
    <property type="entry name" value="NreC/VraR/RcsB-like_REC"/>
</dbReference>
<accession>A0A7Y9IUA3</accession>
<dbReference type="EMBL" id="JACBYR010000001">
    <property type="protein sequence ID" value="NYE82945.1"/>
    <property type="molecule type" value="Genomic_DNA"/>
</dbReference>
<dbReference type="CDD" id="cd17535">
    <property type="entry name" value="REC_NarL-like"/>
    <property type="match status" value="1"/>
</dbReference>
<dbReference type="Pfam" id="PF00072">
    <property type="entry name" value="Response_reg"/>
    <property type="match status" value="1"/>
</dbReference>
<feature type="modified residue" description="4-aspartylphosphate" evidence="3">
    <location>
        <position position="54"/>
    </location>
</feature>
<dbReference type="SMART" id="SM00448">
    <property type="entry name" value="REC"/>
    <property type="match status" value="1"/>
</dbReference>
<dbReference type="PROSITE" id="PS50110">
    <property type="entry name" value="RESPONSE_REGULATORY"/>
    <property type="match status" value="1"/>
</dbReference>